<dbReference type="Proteomes" id="UP000275408">
    <property type="component" value="Unassembled WGS sequence"/>
</dbReference>
<gene>
    <name evidence="2" type="ORF">pdam_00020538</name>
</gene>
<dbReference type="InterPro" id="IPR039471">
    <property type="entry name" value="CXorf65-like"/>
</dbReference>
<name>A0A3M6T8B9_POCDA</name>
<protein>
    <submittedName>
        <fullName evidence="2">Uncharacterized protein</fullName>
    </submittedName>
</protein>
<reference evidence="2 3" key="1">
    <citation type="journal article" date="2018" name="Sci. Rep.">
        <title>Comparative analysis of the Pocillopora damicornis genome highlights role of immune system in coral evolution.</title>
        <authorList>
            <person name="Cunning R."/>
            <person name="Bay R.A."/>
            <person name="Gillette P."/>
            <person name="Baker A.C."/>
            <person name="Traylor-Knowles N."/>
        </authorList>
    </citation>
    <scope>NUCLEOTIDE SEQUENCE [LARGE SCALE GENOMIC DNA]</scope>
    <source>
        <strain evidence="2">RSMAS</strain>
        <tissue evidence="2">Whole animal</tissue>
    </source>
</reference>
<keyword evidence="3" id="KW-1185">Reference proteome</keyword>
<evidence type="ECO:0000313" key="2">
    <source>
        <dbReference type="EMBL" id="RMX37538.1"/>
    </source>
</evidence>
<feature type="region of interest" description="Disordered" evidence="1">
    <location>
        <begin position="133"/>
        <end position="179"/>
    </location>
</feature>
<dbReference type="Pfam" id="PF15874">
    <property type="entry name" value="Il2rg"/>
    <property type="match status" value="1"/>
</dbReference>
<dbReference type="AlphaFoldDB" id="A0A3M6T8B9"/>
<sequence>MSFITVKFGDNEEELFNPNCVTVNLLDNLRRRCGCQKGITVDLSDEDGEIKNLNEFPTQYAHRFLKGREVFVLIKVEKGQGDQPTTYTALLNDLERSNPKLLARLETLSKSCTDSKPKSGQRKESLWNNVAKIRKLRGGMPSAGRNRSESNTNSRGENKTLGPTPSPPGKLRQRKVSKT</sequence>
<dbReference type="PANTHER" id="PTHR33887:SF6">
    <property type="entry name" value="CIDE-N DOMAIN-CONTAINING PROTEIN"/>
    <property type="match status" value="1"/>
</dbReference>
<evidence type="ECO:0000256" key="1">
    <source>
        <dbReference type="SAM" id="MobiDB-lite"/>
    </source>
</evidence>
<dbReference type="OMA" id="CELLDHD"/>
<dbReference type="PANTHER" id="PTHR33887">
    <property type="entry name" value="PB1 DOMAIN-CONTAINING PROTEIN"/>
    <property type="match status" value="1"/>
</dbReference>
<organism evidence="2 3">
    <name type="scientific">Pocillopora damicornis</name>
    <name type="common">Cauliflower coral</name>
    <name type="synonym">Millepora damicornis</name>
    <dbReference type="NCBI Taxonomy" id="46731"/>
    <lineage>
        <taxon>Eukaryota</taxon>
        <taxon>Metazoa</taxon>
        <taxon>Cnidaria</taxon>
        <taxon>Anthozoa</taxon>
        <taxon>Hexacorallia</taxon>
        <taxon>Scleractinia</taxon>
        <taxon>Astrocoeniina</taxon>
        <taxon>Pocilloporidae</taxon>
        <taxon>Pocillopora</taxon>
    </lineage>
</organism>
<comment type="caution">
    <text evidence="2">The sequence shown here is derived from an EMBL/GenBank/DDBJ whole genome shotgun (WGS) entry which is preliminary data.</text>
</comment>
<dbReference type="OrthoDB" id="2109241at2759"/>
<proteinExistence type="predicted"/>
<evidence type="ECO:0000313" key="3">
    <source>
        <dbReference type="Proteomes" id="UP000275408"/>
    </source>
</evidence>
<dbReference type="EMBL" id="RCHS01004100">
    <property type="protein sequence ID" value="RMX37538.1"/>
    <property type="molecule type" value="Genomic_DNA"/>
</dbReference>
<accession>A0A3M6T8B9</accession>